<organism evidence="2">
    <name type="scientific">marine sediment metagenome</name>
    <dbReference type="NCBI Taxonomy" id="412755"/>
    <lineage>
        <taxon>unclassified sequences</taxon>
        <taxon>metagenomes</taxon>
        <taxon>ecological metagenomes</taxon>
    </lineage>
</organism>
<keyword evidence="1" id="KW-0812">Transmembrane</keyword>
<evidence type="ECO:0008006" key="3">
    <source>
        <dbReference type="Google" id="ProtNLM"/>
    </source>
</evidence>
<evidence type="ECO:0000256" key="1">
    <source>
        <dbReference type="SAM" id="Phobius"/>
    </source>
</evidence>
<feature type="transmembrane region" description="Helical" evidence="1">
    <location>
        <begin position="147"/>
        <end position="170"/>
    </location>
</feature>
<feature type="transmembrane region" description="Helical" evidence="1">
    <location>
        <begin position="7"/>
        <end position="40"/>
    </location>
</feature>
<accession>X0ZLA4</accession>
<sequence length="171" mass="18011">MLYLWSVLLILLNALWLVLVVFGLPGNWLIVISACLFAWWRAEDDIFSIYTLIAIVTLAVLGELIEFFAGAGGAKRAGAGWRGSIGALLGALTGAIFGTFLLPIPFLGTLIGACVGAGLGAWGLELAGGRKLQDSARFAMGAGIGEFLGITSKFILGILIWLIVAVAAFWP</sequence>
<protein>
    <recommendedName>
        <fullName evidence="3">DUF456 domain-containing protein</fullName>
    </recommendedName>
</protein>
<dbReference type="InterPro" id="IPR007403">
    <property type="entry name" value="DUF456"/>
</dbReference>
<feature type="transmembrane region" description="Helical" evidence="1">
    <location>
        <begin position="106"/>
        <end position="127"/>
    </location>
</feature>
<evidence type="ECO:0000313" key="2">
    <source>
        <dbReference type="EMBL" id="GAG49031.1"/>
    </source>
</evidence>
<gene>
    <name evidence="2" type="ORF">S01H1_75386</name>
</gene>
<reference evidence="2" key="1">
    <citation type="journal article" date="2014" name="Front. Microbiol.">
        <title>High frequency of phylogenetically diverse reductive dehalogenase-homologous genes in deep subseafloor sedimentary metagenomes.</title>
        <authorList>
            <person name="Kawai M."/>
            <person name="Futagami T."/>
            <person name="Toyoda A."/>
            <person name="Takaki Y."/>
            <person name="Nishi S."/>
            <person name="Hori S."/>
            <person name="Arai W."/>
            <person name="Tsubouchi T."/>
            <person name="Morono Y."/>
            <person name="Uchiyama I."/>
            <person name="Ito T."/>
            <person name="Fujiyama A."/>
            <person name="Inagaki F."/>
            <person name="Takami H."/>
        </authorList>
    </citation>
    <scope>NUCLEOTIDE SEQUENCE</scope>
    <source>
        <strain evidence="2">Expedition CK06-06</strain>
    </source>
</reference>
<comment type="caution">
    <text evidence="2">The sequence shown here is derived from an EMBL/GenBank/DDBJ whole genome shotgun (WGS) entry which is preliminary data.</text>
</comment>
<dbReference type="EMBL" id="BARS01050502">
    <property type="protein sequence ID" value="GAG49031.1"/>
    <property type="molecule type" value="Genomic_DNA"/>
</dbReference>
<dbReference type="Pfam" id="PF04306">
    <property type="entry name" value="DUF456"/>
    <property type="match status" value="1"/>
</dbReference>
<feature type="transmembrane region" description="Helical" evidence="1">
    <location>
        <begin position="46"/>
        <end position="69"/>
    </location>
</feature>
<dbReference type="AlphaFoldDB" id="X0ZLA4"/>
<name>X0ZLA4_9ZZZZ</name>
<proteinExistence type="predicted"/>
<keyword evidence="1" id="KW-1133">Transmembrane helix</keyword>
<keyword evidence="1" id="KW-0472">Membrane</keyword>
<feature type="transmembrane region" description="Helical" evidence="1">
    <location>
        <begin position="81"/>
        <end position="100"/>
    </location>
</feature>